<dbReference type="PANTHER" id="PTHR46060">
    <property type="entry name" value="MARINER MOS1 TRANSPOSASE-LIKE PROTEIN"/>
    <property type="match status" value="1"/>
</dbReference>
<protein>
    <submittedName>
        <fullName evidence="1">SETMAR</fullName>
    </submittedName>
</protein>
<dbReference type="InterPro" id="IPR052709">
    <property type="entry name" value="Transposase-MT_Hybrid"/>
</dbReference>
<gene>
    <name evidence="1" type="ORF">LAZ67_13000175</name>
</gene>
<dbReference type="EMBL" id="CP092875">
    <property type="protein sequence ID" value="UYV75411.1"/>
    <property type="molecule type" value="Genomic_DNA"/>
</dbReference>
<sequence>MHQKLSIICPGLVNRKGSILLQDNVRPYVSMSTRQKLNELGYETLDPPSYSPDLSPTYYHLFRHLTKFLGVKCFRNQDDAEIMRQEFENFPLVREMLQYQ</sequence>
<evidence type="ECO:0000313" key="1">
    <source>
        <dbReference type="EMBL" id="UYV75411.1"/>
    </source>
</evidence>
<reference evidence="1 2" key="1">
    <citation type="submission" date="2022-01" db="EMBL/GenBank/DDBJ databases">
        <title>A chromosomal length assembly of Cordylochernes scorpioides.</title>
        <authorList>
            <person name="Zeh D."/>
            <person name="Zeh J."/>
        </authorList>
    </citation>
    <scope>NUCLEOTIDE SEQUENCE [LARGE SCALE GENOMIC DNA]</scope>
    <source>
        <strain evidence="1">IN4F17</strain>
        <tissue evidence="1">Whole Body</tissue>
    </source>
</reference>
<dbReference type="Proteomes" id="UP001235939">
    <property type="component" value="Chromosome 13"/>
</dbReference>
<dbReference type="InterPro" id="IPR036397">
    <property type="entry name" value="RNaseH_sf"/>
</dbReference>
<proteinExistence type="predicted"/>
<keyword evidence="2" id="KW-1185">Reference proteome</keyword>
<dbReference type="PANTHER" id="PTHR46060:SF2">
    <property type="entry name" value="HISTONE-LYSINE N-METHYLTRANSFERASE SETMAR"/>
    <property type="match status" value="1"/>
</dbReference>
<accession>A0ABY6L2P8</accession>
<name>A0ABY6L2P8_9ARAC</name>
<dbReference type="Gene3D" id="3.30.420.10">
    <property type="entry name" value="Ribonuclease H-like superfamily/Ribonuclease H"/>
    <property type="match status" value="1"/>
</dbReference>
<evidence type="ECO:0000313" key="2">
    <source>
        <dbReference type="Proteomes" id="UP001235939"/>
    </source>
</evidence>
<organism evidence="1 2">
    <name type="scientific">Cordylochernes scorpioides</name>
    <dbReference type="NCBI Taxonomy" id="51811"/>
    <lineage>
        <taxon>Eukaryota</taxon>
        <taxon>Metazoa</taxon>
        <taxon>Ecdysozoa</taxon>
        <taxon>Arthropoda</taxon>
        <taxon>Chelicerata</taxon>
        <taxon>Arachnida</taxon>
        <taxon>Pseudoscorpiones</taxon>
        <taxon>Cheliferoidea</taxon>
        <taxon>Chernetidae</taxon>
        <taxon>Cordylochernes</taxon>
    </lineage>
</organism>